<proteinExistence type="predicted"/>
<dbReference type="EMBL" id="KB742970">
    <property type="protein sequence ID" value="EOB02311.1"/>
    <property type="molecule type" value="Genomic_DNA"/>
</dbReference>
<evidence type="ECO:0000313" key="1">
    <source>
        <dbReference type="EMBL" id="EOB02311.1"/>
    </source>
</evidence>
<organism evidence="1 2">
    <name type="scientific">Anas platyrhynchos</name>
    <name type="common">Mallard</name>
    <name type="synonym">Anas boschas</name>
    <dbReference type="NCBI Taxonomy" id="8839"/>
    <lineage>
        <taxon>Eukaryota</taxon>
        <taxon>Metazoa</taxon>
        <taxon>Chordata</taxon>
        <taxon>Craniata</taxon>
        <taxon>Vertebrata</taxon>
        <taxon>Euteleostomi</taxon>
        <taxon>Archelosauria</taxon>
        <taxon>Archosauria</taxon>
        <taxon>Dinosauria</taxon>
        <taxon>Saurischia</taxon>
        <taxon>Theropoda</taxon>
        <taxon>Coelurosauria</taxon>
        <taxon>Aves</taxon>
        <taxon>Neognathae</taxon>
        <taxon>Galloanserae</taxon>
        <taxon>Anseriformes</taxon>
        <taxon>Anatidae</taxon>
        <taxon>Anatinae</taxon>
        <taxon>Anas</taxon>
    </lineage>
</organism>
<dbReference type="Proteomes" id="UP000296049">
    <property type="component" value="Unassembled WGS sequence"/>
</dbReference>
<gene>
    <name evidence="1" type="ORF">Anapl_07698</name>
</gene>
<protein>
    <submittedName>
        <fullName evidence="1">Uncharacterized protein</fullName>
    </submittedName>
</protein>
<reference evidence="2" key="1">
    <citation type="journal article" date="2013" name="Nat. Genet.">
        <title>The duck genome and transcriptome provide insight into an avian influenza virus reservoir species.</title>
        <authorList>
            <person name="Huang Y."/>
            <person name="Li Y."/>
            <person name="Burt D.W."/>
            <person name="Chen H."/>
            <person name="Zhang Y."/>
            <person name="Qian W."/>
            <person name="Kim H."/>
            <person name="Gan S."/>
            <person name="Zhao Y."/>
            <person name="Li J."/>
            <person name="Yi K."/>
            <person name="Feng H."/>
            <person name="Zhu P."/>
            <person name="Li B."/>
            <person name="Liu Q."/>
            <person name="Fairley S."/>
            <person name="Magor K.E."/>
            <person name="Du Z."/>
            <person name="Hu X."/>
            <person name="Goodman L."/>
            <person name="Tafer H."/>
            <person name="Vignal A."/>
            <person name="Lee T."/>
            <person name="Kim K.W."/>
            <person name="Sheng Z."/>
            <person name="An Y."/>
            <person name="Searle S."/>
            <person name="Herrero J."/>
            <person name="Groenen M.A."/>
            <person name="Crooijmans R.P."/>
            <person name="Faraut T."/>
            <person name="Cai Q."/>
            <person name="Webster R.G."/>
            <person name="Aldridge J.R."/>
            <person name="Warren W.C."/>
            <person name="Bartschat S."/>
            <person name="Kehr S."/>
            <person name="Marz M."/>
            <person name="Stadler P.F."/>
            <person name="Smith J."/>
            <person name="Kraus R.H."/>
            <person name="Zhao Y."/>
            <person name="Ren L."/>
            <person name="Fei J."/>
            <person name="Morisson M."/>
            <person name="Kaiser P."/>
            <person name="Griffin D.K."/>
            <person name="Rao M."/>
            <person name="Pitel F."/>
            <person name="Wang J."/>
            <person name="Li N."/>
        </authorList>
    </citation>
    <scope>NUCLEOTIDE SEQUENCE [LARGE SCALE GENOMIC DNA]</scope>
</reference>
<dbReference type="AlphaFoldDB" id="R0JXK6"/>
<name>R0JXK6_ANAPL</name>
<sequence length="202" mass="22453">MKAALSWLNSSICPCVFERMMEVFWPRLRSRVPFYSRRSRVDVPGCRCGLEVDTRGYSELLTGGCPSACANPQLTQLDEEGTRGAPFLFCPFCLVWLDGPDLSAFNPRGVMIDHGVGKLRAETEQESFEQLRAGKGPSNWVPRYGQTKAPFPDPPAAQHSLLLQPEERGAALLSHADAWEETCLHPASAKNSREVVKFNSQI</sequence>
<evidence type="ECO:0000313" key="2">
    <source>
        <dbReference type="Proteomes" id="UP000296049"/>
    </source>
</evidence>
<keyword evidence="2" id="KW-1185">Reference proteome</keyword>
<accession>R0JXK6</accession>